<name>A0A839UPM3_9GAMM</name>
<accession>A0A839UPM3</accession>
<evidence type="ECO:0000313" key="2">
    <source>
        <dbReference type="EMBL" id="MBB3169723.1"/>
    </source>
</evidence>
<dbReference type="InterPro" id="IPR013424">
    <property type="entry name" value="Ice-binding_C"/>
</dbReference>
<comment type="caution">
    <text evidence="2">The sequence shown here is derived from an EMBL/GenBank/DDBJ whole genome shotgun (WGS) entry which is preliminary data.</text>
</comment>
<gene>
    <name evidence="2" type="ORF">FHS30_002936</name>
</gene>
<evidence type="ECO:0000256" key="1">
    <source>
        <dbReference type="SAM" id="SignalP"/>
    </source>
</evidence>
<reference evidence="2 3" key="1">
    <citation type="submission" date="2020-08" db="EMBL/GenBank/DDBJ databases">
        <title>Genomic Encyclopedia of Type Strains, Phase III (KMG-III): the genomes of soil and plant-associated and newly described type strains.</title>
        <authorList>
            <person name="Whitman W."/>
        </authorList>
    </citation>
    <scope>NUCLEOTIDE SEQUENCE [LARGE SCALE GENOMIC DNA]</scope>
    <source>
        <strain evidence="2 3">CECT 8571</strain>
    </source>
</reference>
<organism evidence="2 3">
    <name type="scientific">Simiduia aestuariiviva</name>
    <dbReference type="NCBI Taxonomy" id="1510459"/>
    <lineage>
        <taxon>Bacteria</taxon>
        <taxon>Pseudomonadati</taxon>
        <taxon>Pseudomonadota</taxon>
        <taxon>Gammaproteobacteria</taxon>
        <taxon>Cellvibrionales</taxon>
        <taxon>Cellvibrionaceae</taxon>
        <taxon>Simiduia</taxon>
    </lineage>
</organism>
<feature type="chain" id="PRO_5032415267" description="PEP-CTERM sorting domain-containing protein" evidence="1">
    <location>
        <begin position="24"/>
        <end position="281"/>
    </location>
</feature>
<protein>
    <recommendedName>
        <fullName evidence="4">PEP-CTERM sorting domain-containing protein</fullName>
    </recommendedName>
</protein>
<dbReference type="RefSeq" id="WP_183911216.1">
    <property type="nucleotide sequence ID" value="NZ_JACHXZ010000004.1"/>
</dbReference>
<sequence>MNIKRLLTASSLSIALFSTSTFAYVVGGASSALTPGSGSWSWDGAYISDFRSALEDPVNFGPGGIVEEPISTVTMGAVNAASLSGIDMFIAPWVSDTDAPGFGAAVLDFFLAGGDLFILSDDSSHDWFSEMLGVPTSVSTGSVSNGGVPLFDGPFGTASDVTQHYAIGKLDEADILAKGGHVAGTNVEGEVTSAYWSAGEYAAGAGSLFIIADVDMIATTTACGDPICGADYTGMNDNAIYALNTFSFLKDHGGTSVPEPSSLFLMLIALVSLPMLRRRVR</sequence>
<dbReference type="EMBL" id="JACHXZ010000004">
    <property type="protein sequence ID" value="MBB3169723.1"/>
    <property type="molecule type" value="Genomic_DNA"/>
</dbReference>
<dbReference type="NCBIfam" id="TIGR02595">
    <property type="entry name" value="PEP_CTERM"/>
    <property type="match status" value="1"/>
</dbReference>
<dbReference type="Proteomes" id="UP000559987">
    <property type="component" value="Unassembled WGS sequence"/>
</dbReference>
<proteinExistence type="predicted"/>
<keyword evidence="1" id="KW-0732">Signal</keyword>
<dbReference type="AlphaFoldDB" id="A0A839UPM3"/>
<evidence type="ECO:0000313" key="3">
    <source>
        <dbReference type="Proteomes" id="UP000559987"/>
    </source>
</evidence>
<keyword evidence="3" id="KW-1185">Reference proteome</keyword>
<evidence type="ECO:0008006" key="4">
    <source>
        <dbReference type="Google" id="ProtNLM"/>
    </source>
</evidence>
<feature type="signal peptide" evidence="1">
    <location>
        <begin position="1"/>
        <end position="23"/>
    </location>
</feature>